<evidence type="ECO:0000313" key="2">
    <source>
        <dbReference type="EMBL" id="GIX74464.1"/>
    </source>
</evidence>
<evidence type="ECO:0000256" key="1">
    <source>
        <dbReference type="SAM" id="MobiDB-lite"/>
    </source>
</evidence>
<feature type="region of interest" description="Disordered" evidence="1">
    <location>
        <begin position="30"/>
        <end position="75"/>
    </location>
</feature>
<reference evidence="2 3" key="1">
    <citation type="submission" date="2021-06" db="EMBL/GenBank/DDBJ databases">
        <title>Caerostris extrusa draft genome.</title>
        <authorList>
            <person name="Kono N."/>
            <person name="Arakawa K."/>
        </authorList>
    </citation>
    <scope>NUCLEOTIDE SEQUENCE [LARGE SCALE GENOMIC DNA]</scope>
</reference>
<dbReference type="AlphaFoldDB" id="A0AAV4MRE6"/>
<evidence type="ECO:0000313" key="3">
    <source>
        <dbReference type="Proteomes" id="UP001054945"/>
    </source>
</evidence>
<proteinExistence type="predicted"/>
<keyword evidence="3" id="KW-1185">Reference proteome</keyword>
<gene>
    <name evidence="2" type="ORF">CEXT_572361</name>
</gene>
<organism evidence="2 3">
    <name type="scientific">Caerostris extrusa</name>
    <name type="common">Bark spider</name>
    <name type="synonym">Caerostris bankana</name>
    <dbReference type="NCBI Taxonomy" id="172846"/>
    <lineage>
        <taxon>Eukaryota</taxon>
        <taxon>Metazoa</taxon>
        <taxon>Ecdysozoa</taxon>
        <taxon>Arthropoda</taxon>
        <taxon>Chelicerata</taxon>
        <taxon>Arachnida</taxon>
        <taxon>Araneae</taxon>
        <taxon>Araneomorphae</taxon>
        <taxon>Entelegynae</taxon>
        <taxon>Araneoidea</taxon>
        <taxon>Araneidae</taxon>
        <taxon>Caerostris</taxon>
    </lineage>
</organism>
<sequence>MPDSTLALAWFPEWCPSLLRSQRLKIRTFESGPECPAGRKKPQPRKRWTSTAKEAGTWDGANSATNIPTLKERQEKGEATMLGHGLHFLLRRVLCAMRRPGSLRPETAKGFVRKESGTSLSKMMPSGKRVPIEMCR</sequence>
<comment type="caution">
    <text evidence="2">The sequence shown here is derived from an EMBL/GenBank/DDBJ whole genome shotgun (WGS) entry which is preliminary data.</text>
</comment>
<name>A0AAV4MRE6_CAEEX</name>
<dbReference type="EMBL" id="BPLR01020070">
    <property type="protein sequence ID" value="GIX74464.1"/>
    <property type="molecule type" value="Genomic_DNA"/>
</dbReference>
<dbReference type="Proteomes" id="UP001054945">
    <property type="component" value="Unassembled WGS sequence"/>
</dbReference>
<feature type="compositionally biased region" description="Basic residues" evidence="1">
    <location>
        <begin position="38"/>
        <end position="48"/>
    </location>
</feature>
<protein>
    <submittedName>
        <fullName evidence="2">Uncharacterized protein</fullName>
    </submittedName>
</protein>
<accession>A0AAV4MRE6</accession>